<proteinExistence type="predicted"/>
<dbReference type="SUPFAM" id="SSF48403">
    <property type="entry name" value="Ankyrin repeat"/>
    <property type="match status" value="1"/>
</dbReference>
<sequence>MSVHMAAIKDHANLVKQLLGVNRSCWHVRDKAERTILYLAAMKQRVDILNVMIRCCPGAVKERLYRGETNLHFCVRHNQLKALMVLVEALNEGDGAFVAVPDDTGNTILHLATFLNHLEIVRYLVSIPKIGTKANVMNRMRFTALDLIDHSPRYFKTLEVENVLILPGVWQQSLDTTTEETCGTGLEERCTPRKVVAAYVDPDAYLYLTVYAMTSFVASVSVVLLVISGLPLRNKFYTWLMTIVTVHVMTFATLMFLLSMNFVTPRQVYQRAYKANSATICT</sequence>
<evidence type="ECO:0000256" key="4">
    <source>
        <dbReference type="SAM" id="Phobius"/>
    </source>
</evidence>
<keyword evidence="4" id="KW-0812">Transmembrane</keyword>
<dbReference type="GO" id="GO:0005886">
    <property type="term" value="C:plasma membrane"/>
    <property type="evidence" value="ECO:0007669"/>
    <property type="project" value="TreeGrafter"/>
</dbReference>
<dbReference type="Proteomes" id="UP000436088">
    <property type="component" value="Unassembled WGS sequence"/>
</dbReference>
<evidence type="ECO:0000256" key="3">
    <source>
        <dbReference type="PROSITE-ProRule" id="PRU00023"/>
    </source>
</evidence>
<dbReference type="PANTHER" id="PTHR24186">
    <property type="entry name" value="PROTEIN PHOSPHATASE 1 REGULATORY SUBUNIT"/>
    <property type="match status" value="1"/>
</dbReference>
<name>A0A6A2XII6_HIBSY</name>
<dbReference type="AlphaFoldDB" id="A0A6A2XII6"/>
<dbReference type="InterPro" id="IPR002110">
    <property type="entry name" value="Ankyrin_rpt"/>
</dbReference>
<gene>
    <name evidence="5" type="ORF">F3Y22_tig00111678pilonHSYRG00125</name>
</gene>
<evidence type="ECO:0000256" key="1">
    <source>
        <dbReference type="ARBA" id="ARBA00022737"/>
    </source>
</evidence>
<keyword evidence="4" id="KW-1133">Transmembrane helix</keyword>
<dbReference type="PROSITE" id="PS50088">
    <property type="entry name" value="ANK_REPEAT"/>
    <property type="match status" value="1"/>
</dbReference>
<dbReference type="PANTHER" id="PTHR24186:SF37">
    <property type="entry name" value="PGG DOMAIN-CONTAINING PROTEIN"/>
    <property type="match status" value="1"/>
</dbReference>
<reference evidence="5" key="1">
    <citation type="submission" date="2019-09" db="EMBL/GenBank/DDBJ databases">
        <title>Draft genome information of white flower Hibiscus syriacus.</title>
        <authorList>
            <person name="Kim Y.-M."/>
        </authorList>
    </citation>
    <scope>NUCLEOTIDE SEQUENCE [LARGE SCALE GENOMIC DNA]</scope>
    <source>
        <strain evidence="5">YM2019G1</strain>
    </source>
</reference>
<feature type="repeat" description="ANK" evidence="3">
    <location>
        <begin position="104"/>
        <end position="126"/>
    </location>
</feature>
<accession>A0A6A2XII6</accession>
<dbReference type="Pfam" id="PF12796">
    <property type="entry name" value="Ank_2"/>
    <property type="match status" value="1"/>
</dbReference>
<feature type="transmembrane region" description="Helical" evidence="4">
    <location>
        <begin position="204"/>
        <end position="230"/>
    </location>
</feature>
<keyword evidence="2 3" id="KW-0040">ANK repeat</keyword>
<evidence type="ECO:0000313" key="6">
    <source>
        <dbReference type="Proteomes" id="UP000436088"/>
    </source>
</evidence>
<evidence type="ECO:0000313" key="5">
    <source>
        <dbReference type="EMBL" id="KAE8675338.1"/>
    </source>
</evidence>
<evidence type="ECO:0000256" key="2">
    <source>
        <dbReference type="ARBA" id="ARBA00023043"/>
    </source>
</evidence>
<organism evidence="5 6">
    <name type="scientific">Hibiscus syriacus</name>
    <name type="common">Rose of Sharon</name>
    <dbReference type="NCBI Taxonomy" id="106335"/>
    <lineage>
        <taxon>Eukaryota</taxon>
        <taxon>Viridiplantae</taxon>
        <taxon>Streptophyta</taxon>
        <taxon>Embryophyta</taxon>
        <taxon>Tracheophyta</taxon>
        <taxon>Spermatophyta</taxon>
        <taxon>Magnoliopsida</taxon>
        <taxon>eudicotyledons</taxon>
        <taxon>Gunneridae</taxon>
        <taxon>Pentapetalae</taxon>
        <taxon>rosids</taxon>
        <taxon>malvids</taxon>
        <taxon>Malvales</taxon>
        <taxon>Malvaceae</taxon>
        <taxon>Malvoideae</taxon>
        <taxon>Hibiscus</taxon>
    </lineage>
</organism>
<dbReference type="EMBL" id="VEPZ02001402">
    <property type="protein sequence ID" value="KAE8675338.1"/>
    <property type="molecule type" value="Genomic_DNA"/>
</dbReference>
<keyword evidence="1" id="KW-0677">Repeat</keyword>
<dbReference type="Gene3D" id="1.25.40.20">
    <property type="entry name" value="Ankyrin repeat-containing domain"/>
    <property type="match status" value="1"/>
</dbReference>
<comment type="caution">
    <text evidence="5">The sequence shown here is derived from an EMBL/GenBank/DDBJ whole genome shotgun (WGS) entry which is preliminary data.</text>
</comment>
<feature type="transmembrane region" description="Helical" evidence="4">
    <location>
        <begin position="236"/>
        <end position="258"/>
    </location>
</feature>
<dbReference type="PROSITE" id="PS50297">
    <property type="entry name" value="ANK_REP_REGION"/>
    <property type="match status" value="1"/>
</dbReference>
<keyword evidence="4" id="KW-0472">Membrane</keyword>
<dbReference type="SMART" id="SM00248">
    <property type="entry name" value="ANK"/>
    <property type="match status" value="3"/>
</dbReference>
<keyword evidence="6" id="KW-1185">Reference proteome</keyword>
<dbReference type="InterPro" id="IPR036770">
    <property type="entry name" value="Ankyrin_rpt-contain_sf"/>
</dbReference>
<protein>
    <submittedName>
        <fullName evidence="5">Uncharacterized protein</fullName>
    </submittedName>
</protein>
<dbReference type="Pfam" id="PF00023">
    <property type="entry name" value="Ank"/>
    <property type="match status" value="1"/>
</dbReference>